<dbReference type="EMBL" id="CAJHNJ030000061">
    <property type="protein sequence ID" value="CAG9133419.1"/>
    <property type="molecule type" value="Genomic_DNA"/>
</dbReference>
<feature type="transmembrane region" description="Helical" evidence="1">
    <location>
        <begin position="79"/>
        <end position="101"/>
    </location>
</feature>
<proteinExistence type="predicted"/>
<keyword evidence="3" id="KW-1185">Reference proteome</keyword>
<keyword evidence="1" id="KW-0472">Membrane</keyword>
<protein>
    <submittedName>
        <fullName evidence="2">(diamondback moth) hypothetical protein</fullName>
    </submittedName>
</protein>
<dbReference type="Proteomes" id="UP000653454">
    <property type="component" value="Unassembled WGS sequence"/>
</dbReference>
<evidence type="ECO:0000256" key="1">
    <source>
        <dbReference type="SAM" id="Phobius"/>
    </source>
</evidence>
<keyword evidence="1" id="KW-0812">Transmembrane</keyword>
<comment type="caution">
    <text evidence="2">The sequence shown here is derived from an EMBL/GenBank/DDBJ whole genome shotgun (WGS) entry which is preliminary data.</text>
</comment>
<sequence length="141" mass="16246">MSKLKYIPISSPLSEYLFLPWLGAALRGLFLRQVPTTSSPLSEYLFLPWLGAALRGLFLRQVPTAVAMLYTVIVVKKKYVLTPVLLTGFSLLFLIESRLWVEVVRLVRLRYEQRHLPAVEVPLQDLHRGEVPSVEMRNHLY</sequence>
<dbReference type="AlphaFoldDB" id="A0A8S4FYX7"/>
<name>A0A8S4FYX7_PLUXY</name>
<organism evidence="2 3">
    <name type="scientific">Plutella xylostella</name>
    <name type="common">Diamondback moth</name>
    <name type="synonym">Plutella maculipennis</name>
    <dbReference type="NCBI Taxonomy" id="51655"/>
    <lineage>
        <taxon>Eukaryota</taxon>
        <taxon>Metazoa</taxon>
        <taxon>Ecdysozoa</taxon>
        <taxon>Arthropoda</taxon>
        <taxon>Hexapoda</taxon>
        <taxon>Insecta</taxon>
        <taxon>Pterygota</taxon>
        <taxon>Neoptera</taxon>
        <taxon>Endopterygota</taxon>
        <taxon>Lepidoptera</taxon>
        <taxon>Glossata</taxon>
        <taxon>Ditrysia</taxon>
        <taxon>Yponomeutoidea</taxon>
        <taxon>Plutellidae</taxon>
        <taxon>Plutella</taxon>
    </lineage>
</organism>
<evidence type="ECO:0000313" key="2">
    <source>
        <dbReference type="EMBL" id="CAG9133419.1"/>
    </source>
</evidence>
<reference evidence="2" key="1">
    <citation type="submission" date="2020-11" db="EMBL/GenBank/DDBJ databases">
        <authorList>
            <person name="Whiteford S."/>
        </authorList>
    </citation>
    <scope>NUCLEOTIDE SEQUENCE</scope>
</reference>
<accession>A0A8S4FYX7</accession>
<keyword evidence="1" id="KW-1133">Transmembrane helix</keyword>
<gene>
    <name evidence="2" type="ORF">PLXY2_LOCUS11692</name>
</gene>
<evidence type="ECO:0000313" key="3">
    <source>
        <dbReference type="Proteomes" id="UP000653454"/>
    </source>
</evidence>